<comment type="catalytic activity">
    <reaction evidence="6">
        <text>a 4-saturated-(3S)-3-hydroxyacyl-CoA = a (3E)-enoyl-CoA + H2O</text>
        <dbReference type="Rhea" id="RHEA:20724"/>
        <dbReference type="ChEBI" id="CHEBI:15377"/>
        <dbReference type="ChEBI" id="CHEBI:58521"/>
        <dbReference type="ChEBI" id="CHEBI:137480"/>
        <dbReference type="EC" id="4.2.1.17"/>
    </reaction>
</comment>
<dbReference type="EMBL" id="AP024255">
    <property type="protein sequence ID" value="BCO99001.1"/>
    <property type="molecule type" value="Genomic_DNA"/>
</dbReference>
<accession>A0A7R7RNF0</accession>
<keyword evidence="3" id="KW-0276">Fatty acid metabolism</keyword>
<comment type="function">
    <text evidence="1">Could possibly oxidize fatty acids using specific components.</text>
</comment>
<dbReference type="GO" id="GO:0006631">
    <property type="term" value="P:fatty acid metabolic process"/>
    <property type="evidence" value="ECO:0007669"/>
    <property type="project" value="UniProtKB-KW"/>
</dbReference>
<dbReference type="Pfam" id="PF00378">
    <property type="entry name" value="ECH_1"/>
    <property type="match status" value="1"/>
</dbReference>
<name>A0A7R7RNF0_MYCIT</name>
<gene>
    <name evidence="9" type="primary">echA14</name>
    <name evidence="9" type="ORF">MINTM018_17710</name>
</gene>
<dbReference type="Gene3D" id="3.90.226.10">
    <property type="entry name" value="2-enoyl-CoA Hydratase, Chain A, domain 1"/>
    <property type="match status" value="1"/>
</dbReference>
<evidence type="ECO:0000256" key="4">
    <source>
        <dbReference type="ARBA" id="ARBA00023098"/>
    </source>
</evidence>
<sequence>MFFVARFLAHPSLIALTPAEPDNRPRSTLTSPVTPPPNEPAGRRSRKPNPKPEVPDMAQSDLVLLDIDNRVALITVNDPDRRNAVTAEMSGLLRDAVERVEADNDVHAVVVTGAGKAFCAGADLSALGAAGGGAAETGLQQLYDGFMAIGSCRLPTIAAVNGAAVGAGLNLALAADVRIAGPAALFDARFQKLGLHPGGGATWMLQRAVGPQAARAALLFGMRFDAEAAVRHGLALSVADDPVAAALELAAGPAGAPREVVLATKATMRATISPGSLDHEQHQQAMRAELGPQAHSIQSPEFAQRLAAAQRR</sequence>
<dbReference type="InterPro" id="IPR029045">
    <property type="entry name" value="ClpP/crotonase-like_dom_sf"/>
</dbReference>
<evidence type="ECO:0000256" key="2">
    <source>
        <dbReference type="ARBA" id="ARBA00005254"/>
    </source>
</evidence>
<dbReference type="NCBIfam" id="NF004525">
    <property type="entry name" value="PRK05870.1"/>
    <property type="match status" value="1"/>
</dbReference>
<dbReference type="GO" id="GO:0004300">
    <property type="term" value="F:enoyl-CoA hydratase activity"/>
    <property type="evidence" value="ECO:0007669"/>
    <property type="project" value="UniProtKB-EC"/>
</dbReference>
<feature type="region of interest" description="Disordered" evidence="8">
    <location>
        <begin position="272"/>
        <end position="299"/>
    </location>
</feature>
<dbReference type="PANTHER" id="PTHR43802:SF1">
    <property type="entry name" value="IP11341P-RELATED"/>
    <property type="match status" value="1"/>
</dbReference>
<evidence type="ECO:0000313" key="10">
    <source>
        <dbReference type="Proteomes" id="UP000595205"/>
    </source>
</evidence>
<organism evidence="9 10">
    <name type="scientific">Mycobacterium intracellulare</name>
    <dbReference type="NCBI Taxonomy" id="1767"/>
    <lineage>
        <taxon>Bacteria</taxon>
        <taxon>Bacillati</taxon>
        <taxon>Actinomycetota</taxon>
        <taxon>Actinomycetes</taxon>
        <taxon>Mycobacteriales</taxon>
        <taxon>Mycobacteriaceae</taxon>
        <taxon>Mycobacterium</taxon>
        <taxon>Mycobacterium avium complex (MAC)</taxon>
    </lineage>
</organism>
<dbReference type="InterPro" id="IPR018376">
    <property type="entry name" value="Enoyl-CoA_hyd/isom_CS"/>
</dbReference>
<dbReference type="PROSITE" id="PS00166">
    <property type="entry name" value="ENOYL_COA_HYDRATASE"/>
    <property type="match status" value="1"/>
</dbReference>
<dbReference type="CDD" id="cd06558">
    <property type="entry name" value="crotonase-like"/>
    <property type="match status" value="1"/>
</dbReference>
<evidence type="ECO:0000256" key="6">
    <source>
        <dbReference type="ARBA" id="ARBA00023717"/>
    </source>
</evidence>
<evidence type="ECO:0000313" key="9">
    <source>
        <dbReference type="EMBL" id="BCO99001.1"/>
    </source>
</evidence>
<dbReference type="Proteomes" id="UP000595205">
    <property type="component" value="Chromosome"/>
</dbReference>
<dbReference type="AlphaFoldDB" id="A0A7R7RNF0"/>
<comment type="similarity">
    <text evidence="2 7">Belongs to the enoyl-CoA hydratase/isomerase family.</text>
</comment>
<reference evidence="9 10" key="1">
    <citation type="submission" date="2020-12" db="EMBL/GenBank/DDBJ databases">
        <title>Genome sequence of clinical Mycobacterium intracellulare strains.</title>
        <authorList>
            <person name="Tateishi Y."/>
            <person name="Matsumoto S."/>
            <person name="Fukushima Y."/>
            <person name="Nakajima C."/>
            <person name="Suzuki Y."/>
        </authorList>
    </citation>
    <scope>NUCLEOTIDE SEQUENCE [LARGE SCALE GENOMIC DNA]</scope>
    <source>
        <strain evidence="9 10">M018</strain>
    </source>
</reference>
<proteinExistence type="inferred from homology"/>
<evidence type="ECO:0000256" key="7">
    <source>
        <dbReference type="RuleBase" id="RU003707"/>
    </source>
</evidence>
<evidence type="ECO:0000256" key="3">
    <source>
        <dbReference type="ARBA" id="ARBA00022832"/>
    </source>
</evidence>
<keyword evidence="4" id="KW-0443">Lipid metabolism</keyword>
<protein>
    <submittedName>
        <fullName evidence="9">Putative enoyl-CoA hydratase echA14</fullName>
    </submittedName>
</protein>
<comment type="catalytic activity">
    <reaction evidence="5">
        <text>a (3S)-3-hydroxyacyl-CoA = a (2E)-enoyl-CoA + H2O</text>
        <dbReference type="Rhea" id="RHEA:16105"/>
        <dbReference type="ChEBI" id="CHEBI:15377"/>
        <dbReference type="ChEBI" id="CHEBI:57318"/>
        <dbReference type="ChEBI" id="CHEBI:58856"/>
        <dbReference type="EC" id="4.2.1.17"/>
    </reaction>
</comment>
<evidence type="ECO:0000256" key="1">
    <source>
        <dbReference type="ARBA" id="ARBA00002994"/>
    </source>
</evidence>
<evidence type="ECO:0000256" key="5">
    <source>
        <dbReference type="ARBA" id="ARBA00023709"/>
    </source>
</evidence>
<dbReference type="SUPFAM" id="SSF52096">
    <property type="entry name" value="ClpP/crotonase"/>
    <property type="match status" value="1"/>
</dbReference>
<dbReference type="PANTHER" id="PTHR43802">
    <property type="entry name" value="ENOYL-COA HYDRATASE"/>
    <property type="match status" value="1"/>
</dbReference>
<feature type="region of interest" description="Disordered" evidence="8">
    <location>
        <begin position="17"/>
        <end position="56"/>
    </location>
</feature>
<dbReference type="InterPro" id="IPR001753">
    <property type="entry name" value="Enoyl-CoA_hydra/iso"/>
</dbReference>
<evidence type="ECO:0000256" key="8">
    <source>
        <dbReference type="SAM" id="MobiDB-lite"/>
    </source>
</evidence>